<evidence type="ECO:0000256" key="2">
    <source>
        <dbReference type="ARBA" id="ARBA00007783"/>
    </source>
</evidence>
<dbReference type="InterPro" id="IPR013525">
    <property type="entry name" value="ABC2_TM"/>
</dbReference>
<evidence type="ECO:0000313" key="11">
    <source>
        <dbReference type="Proteomes" id="UP000266258"/>
    </source>
</evidence>
<dbReference type="Pfam" id="PF12698">
    <property type="entry name" value="ABC2_membrane_3"/>
    <property type="match status" value="1"/>
</dbReference>
<feature type="transmembrane region" description="Helical" evidence="8">
    <location>
        <begin position="256"/>
        <end position="280"/>
    </location>
</feature>
<evidence type="ECO:0000256" key="5">
    <source>
        <dbReference type="ARBA" id="ARBA00022692"/>
    </source>
</evidence>
<proteinExistence type="inferred from homology"/>
<dbReference type="EMBL" id="NRJH01000023">
    <property type="protein sequence ID" value="RIY33000.1"/>
    <property type="molecule type" value="Genomic_DNA"/>
</dbReference>
<dbReference type="InterPro" id="IPR047817">
    <property type="entry name" value="ABC2_TM_bact-type"/>
</dbReference>
<dbReference type="OrthoDB" id="9808686at2"/>
<organism evidence="10 11">
    <name type="scientific">Psittacicella melopsittaci</name>
    <dbReference type="NCBI Taxonomy" id="2028576"/>
    <lineage>
        <taxon>Bacteria</taxon>
        <taxon>Pseudomonadati</taxon>
        <taxon>Pseudomonadota</taxon>
        <taxon>Gammaproteobacteria</taxon>
        <taxon>Pasteurellales</taxon>
        <taxon>Psittacicellaceae</taxon>
        <taxon>Psittacicella</taxon>
    </lineage>
</organism>
<evidence type="ECO:0000313" key="10">
    <source>
        <dbReference type="EMBL" id="RIY33000.1"/>
    </source>
</evidence>
<dbReference type="GO" id="GO:0140359">
    <property type="term" value="F:ABC-type transporter activity"/>
    <property type="evidence" value="ECO:0007669"/>
    <property type="project" value="InterPro"/>
</dbReference>
<comment type="subcellular location">
    <subcellularLocation>
        <location evidence="1">Cell membrane</location>
        <topology evidence="1">Multi-pass membrane protein</topology>
    </subcellularLocation>
</comment>
<dbReference type="GO" id="GO:0005886">
    <property type="term" value="C:plasma membrane"/>
    <property type="evidence" value="ECO:0007669"/>
    <property type="project" value="UniProtKB-SubCell"/>
</dbReference>
<evidence type="ECO:0000256" key="6">
    <source>
        <dbReference type="ARBA" id="ARBA00022989"/>
    </source>
</evidence>
<feature type="transmembrane region" description="Helical" evidence="8">
    <location>
        <begin position="229"/>
        <end position="250"/>
    </location>
</feature>
<feature type="transmembrane region" description="Helical" evidence="8">
    <location>
        <begin position="181"/>
        <end position="198"/>
    </location>
</feature>
<name>A0A3A1Y6U0_9GAMM</name>
<dbReference type="PANTHER" id="PTHR30294:SF47">
    <property type="entry name" value="INNER MEMBRANE TRANSPORT PERMEASE YHHJ"/>
    <property type="match status" value="1"/>
</dbReference>
<evidence type="ECO:0000256" key="4">
    <source>
        <dbReference type="ARBA" id="ARBA00022475"/>
    </source>
</evidence>
<sequence>MKTWFKNVFYLSMKEFRSLFSDPILIALIVYLFSMAVYSIASMPTTEIKNGAVAVVDYDKSSLTYRLRDSLREPSFKKVEEINYKDIDKNMDQGNYTFIIVFPPNFEADYLKQQNPKIQVLVDATSMTLANVGSSYINQIFTSEIRSYFKQQNISLPLDPEINVLYNPNYYSSWYMGTNQISGFMTLLILLLVGAAIIREKERGTIEHLLVMPVNTSEIATAKIISNSLVLLLAATLSLIIMIKLVIGVPYPLTQIPLFILGAAVFLFSVSSLGIVMAVAAPTLPQFALICIPVYVVLNMLSGALSPVENMPTLAYVVSQFFPTTIFNDYMADIIYRHASLSDVWLNLVKLLALGSVFIVIAFRKFKSMLAKQG</sequence>
<accession>A0A3A1Y6U0</accession>
<evidence type="ECO:0000259" key="9">
    <source>
        <dbReference type="PROSITE" id="PS51012"/>
    </source>
</evidence>
<comment type="caution">
    <text evidence="10">The sequence shown here is derived from an EMBL/GenBank/DDBJ whole genome shotgun (WGS) entry which is preliminary data.</text>
</comment>
<dbReference type="RefSeq" id="WP_119496825.1">
    <property type="nucleotide sequence ID" value="NZ_NRJH01000023.1"/>
</dbReference>
<keyword evidence="4" id="KW-1003">Cell membrane</keyword>
<evidence type="ECO:0000256" key="3">
    <source>
        <dbReference type="ARBA" id="ARBA00022448"/>
    </source>
</evidence>
<evidence type="ECO:0000256" key="7">
    <source>
        <dbReference type="ARBA" id="ARBA00023136"/>
    </source>
</evidence>
<keyword evidence="7 8" id="KW-0472">Membrane</keyword>
<dbReference type="PROSITE" id="PS51012">
    <property type="entry name" value="ABC_TM2"/>
    <property type="match status" value="1"/>
</dbReference>
<dbReference type="Gene3D" id="3.40.1710.10">
    <property type="entry name" value="abc type-2 transporter like domain"/>
    <property type="match status" value="1"/>
</dbReference>
<keyword evidence="5 8" id="KW-0812">Transmembrane</keyword>
<dbReference type="PANTHER" id="PTHR30294">
    <property type="entry name" value="MEMBRANE COMPONENT OF ABC TRANSPORTER YHHJ-RELATED"/>
    <property type="match status" value="1"/>
</dbReference>
<gene>
    <name evidence="10" type="ORF">CJP74_03190</name>
</gene>
<evidence type="ECO:0000256" key="8">
    <source>
        <dbReference type="SAM" id="Phobius"/>
    </source>
</evidence>
<keyword evidence="11" id="KW-1185">Reference proteome</keyword>
<comment type="similarity">
    <text evidence="2">Belongs to the ABC-2 integral membrane protein family.</text>
</comment>
<dbReference type="AlphaFoldDB" id="A0A3A1Y6U0"/>
<keyword evidence="6 8" id="KW-1133">Transmembrane helix</keyword>
<dbReference type="InterPro" id="IPR051449">
    <property type="entry name" value="ABC-2_transporter_component"/>
</dbReference>
<reference evidence="10 11" key="1">
    <citation type="submission" date="2017-08" db="EMBL/GenBank/DDBJ databases">
        <title>Reclassification of Bisgaard taxon 37 and 44.</title>
        <authorList>
            <person name="Christensen H."/>
        </authorList>
    </citation>
    <scope>NUCLEOTIDE SEQUENCE [LARGE SCALE GENOMIC DNA]</scope>
    <source>
        <strain evidence="10 11">B96_4</strain>
    </source>
</reference>
<protein>
    <submittedName>
        <fullName evidence="10">ABC transporter permease</fullName>
    </submittedName>
</protein>
<feature type="transmembrane region" description="Helical" evidence="8">
    <location>
        <begin position="287"/>
        <end position="305"/>
    </location>
</feature>
<dbReference type="Proteomes" id="UP000266258">
    <property type="component" value="Unassembled WGS sequence"/>
</dbReference>
<feature type="transmembrane region" description="Helical" evidence="8">
    <location>
        <begin position="20"/>
        <end position="41"/>
    </location>
</feature>
<evidence type="ECO:0000256" key="1">
    <source>
        <dbReference type="ARBA" id="ARBA00004651"/>
    </source>
</evidence>
<feature type="transmembrane region" description="Helical" evidence="8">
    <location>
        <begin position="344"/>
        <end position="363"/>
    </location>
</feature>
<feature type="domain" description="ABC transmembrane type-2" evidence="9">
    <location>
        <begin position="134"/>
        <end position="369"/>
    </location>
</feature>
<keyword evidence="3" id="KW-0813">Transport</keyword>